<reference evidence="2" key="1">
    <citation type="submission" date="2019-07" db="EMBL/GenBank/DDBJ databases">
        <title>Hyphodiscus hymeniophilus genome sequencing and assembly.</title>
        <authorList>
            <person name="Kramer G."/>
            <person name="Nodwell J."/>
        </authorList>
    </citation>
    <scope>NUCLEOTIDE SEQUENCE</scope>
    <source>
        <strain evidence="2">ATCC 34498</strain>
    </source>
</reference>
<sequence>MFSMLPMPARTYEHTHYYSPAVSSPLSSSPFRRSLSPRDPNVSTSPRAFFTKPTMPPTPTPSKKSRASPNASSTSSTSSRETVFSQRLTKANPLIHARSSSTGTDGRETRRKLFLKKVREDSEEKRWKARGGDDEMMRSIWISEQRRREEKQRREAIGLDAPLEEEYSLSLDEIMADEVALREEAELEALAAMSMEQPPQGFQSIHQHLPSEDEMDLLLLSTHENISAHARNQPLPETPYGSDDEEYDHIFMDVIQEENRLATESSHQPDGEDVMDLS</sequence>
<proteinExistence type="predicted"/>
<comment type="caution">
    <text evidence="2">The sequence shown here is derived from an EMBL/GenBank/DDBJ whole genome shotgun (WGS) entry which is preliminary data.</text>
</comment>
<feature type="compositionally biased region" description="Low complexity" evidence="1">
    <location>
        <begin position="67"/>
        <end position="80"/>
    </location>
</feature>
<protein>
    <submittedName>
        <fullName evidence="2">Uncharacterized protein</fullName>
    </submittedName>
</protein>
<name>A0A9P6VQT6_9HELO</name>
<keyword evidence="3" id="KW-1185">Reference proteome</keyword>
<evidence type="ECO:0000313" key="3">
    <source>
        <dbReference type="Proteomes" id="UP000785200"/>
    </source>
</evidence>
<evidence type="ECO:0000256" key="1">
    <source>
        <dbReference type="SAM" id="MobiDB-lite"/>
    </source>
</evidence>
<feature type="region of interest" description="Disordered" evidence="1">
    <location>
        <begin position="19"/>
        <end position="111"/>
    </location>
</feature>
<dbReference type="EMBL" id="VNKQ01000003">
    <property type="protein sequence ID" value="KAG0652119.1"/>
    <property type="molecule type" value="Genomic_DNA"/>
</dbReference>
<gene>
    <name evidence="2" type="ORF">D0Z07_0986</name>
</gene>
<feature type="compositionally biased region" description="Low complexity" evidence="1">
    <location>
        <begin position="23"/>
        <end position="38"/>
    </location>
</feature>
<dbReference type="AlphaFoldDB" id="A0A9P6VQT6"/>
<dbReference type="OrthoDB" id="5279705at2759"/>
<organism evidence="2 3">
    <name type="scientific">Hyphodiscus hymeniophilus</name>
    <dbReference type="NCBI Taxonomy" id="353542"/>
    <lineage>
        <taxon>Eukaryota</taxon>
        <taxon>Fungi</taxon>
        <taxon>Dikarya</taxon>
        <taxon>Ascomycota</taxon>
        <taxon>Pezizomycotina</taxon>
        <taxon>Leotiomycetes</taxon>
        <taxon>Helotiales</taxon>
        <taxon>Hyphodiscaceae</taxon>
        <taxon>Hyphodiscus</taxon>
    </lineage>
</organism>
<feature type="region of interest" description="Disordered" evidence="1">
    <location>
        <begin position="257"/>
        <end position="278"/>
    </location>
</feature>
<accession>A0A9P6VQT6</accession>
<dbReference type="Proteomes" id="UP000785200">
    <property type="component" value="Unassembled WGS sequence"/>
</dbReference>
<evidence type="ECO:0000313" key="2">
    <source>
        <dbReference type="EMBL" id="KAG0652119.1"/>
    </source>
</evidence>